<dbReference type="AlphaFoldDB" id="A0A3A6R481"/>
<reference evidence="1 2" key="1">
    <citation type="submission" date="2018-08" db="EMBL/GenBank/DDBJ databases">
        <title>Vibrio isolated from the Eastern China Marginal Seas.</title>
        <authorList>
            <person name="Li Y."/>
        </authorList>
    </citation>
    <scope>NUCLEOTIDE SEQUENCE [LARGE SCALE GENOMIC DNA]</scope>
    <source>
        <strain evidence="1 2">BEI233</strain>
    </source>
</reference>
<protein>
    <submittedName>
        <fullName evidence="1">Uncharacterized protein</fullName>
    </submittedName>
</protein>
<dbReference type="EMBL" id="QVMU01000001">
    <property type="protein sequence ID" value="RJX75779.1"/>
    <property type="molecule type" value="Genomic_DNA"/>
</dbReference>
<dbReference type="RefSeq" id="WP_120029528.1">
    <property type="nucleotide sequence ID" value="NZ_QVMU01000001.1"/>
</dbReference>
<name>A0A3A6R481_9VIBR</name>
<evidence type="ECO:0000313" key="1">
    <source>
        <dbReference type="EMBL" id="RJX75779.1"/>
    </source>
</evidence>
<sequence length="221" mass="25272">MKNLISACSTEVGIATEVFSVLRAAKFGYQQYRMEQFLQSIQLCTDRMTEDERLEFRNRCLSDTGKRGAADFASAVTDTPCDVVLAAYALLFSSDPDFDFTETQIERFVSSTKGLNTRKTEFFIKLCSLNPSDPEMIYPMYSLSSHNNYGVDLIFDMDEIYAYTQEFYHRGLILPDPQASINVSQMGGFPEKGEWLIRFGISHILDRYSKLLAKAEYLIRK</sequence>
<dbReference type="Proteomes" id="UP000273252">
    <property type="component" value="Unassembled WGS sequence"/>
</dbReference>
<evidence type="ECO:0000313" key="2">
    <source>
        <dbReference type="Proteomes" id="UP000273252"/>
    </source>
</evidence>
<proteinExistence type="predicted"/>
<comment type="caution">
    <text evidence="1">The sequence shown here is derived from an EMBL/GenBank/DDBJ whole genome shotgun (WGS) entry which is preliminary data.</text>
</comment>
<accession>A0A3A6R481</accession>
<gene>
    <name evidence="1" type="ORF">DZ860_01465</name>
</gene>
<keyword evidence="2" id="KW-1185">Reference proteome</keyword>
<dbReference type="OrthoDB" id="5882191at2"/>
<organism evidence="1 2">
    <name type="scientific">Vibrio sinensis</name>
    <dbReference type="NCBI Taxonomy" id="2302434"/>
    <lineage>
        <taxon>Bacteria</taxon>
        <taxon>Pseudomonadati</taxon>
        <taxon>Pseudomonadota</taxon>
        <taxon>Gammaproteobacteria</taxon>
        <taxon>Vibrionales</taxon>
        <taxon>Vibrionaceae</taxon>
        <taxon>Vibrio</taxon>
    </lineage>
</organism>